<dbReference type="NCBIfam" id="TIGR02772">
    <property type="entry name" value="Ku_bact"/>
    <property type="match status" value="1"/>
</dbReference>
<protein>
    <recommendedName>
        <fullName evidence="2">Non-homologous end joining protein Ku</fullName>
    </recommendedName>
</protein>
<feature type="compositionally biased region" description="Basic and acidic residues" evidence="3">
    <location>
        <begin position="282"/>
        <end position="298"/>
    </location>
</feature>
<dbReference type="Pfam" id="PF02735">
    <property type="entry name" value="Ku"/>
    <property type="match status" value="1"/>
</dbReference>
<feature type="region of interest" description="Disordered" evidence="3">
    <location>
        <begin position="255"/>
        <end position="298"/>
    </location>
</feature>
<keyword evidence="2" id="KW-0227">DNA damage</keyword>
<reference evidence="5 6" key="1">
    <citation type="journal article" date="2019" name="Nat. Microbiol.">
        <title>Mediterranean grassland soil C-N compound turnover is dependent on rainfall and depth, and is mediated by genomically divergent microorganisms.</title>
        <authorList>
            <person name="Diamond S."/>
            <person name="Andeer P.F."/>
            <person name="Li Z."/>
            <person name="Crits-Christoph A."/>
            <person name="Burstein D."/>
            <person name="Anantharaman K."/>
            <person name="Lane K.R."/>
            <person name="Thomas B.C."/>
            <person name="Pan C."/>
            <person name="Northen T.R."/>
            <person name="Banfield J.F."/>
        </authorList>
    </citation>
    <scope>NUCLEOTIDE SEQUENCE [LARGE SCALE GENOMIC DNA]</scope>
    <source>
        <strain evidence="5">WS_9</strain>
    </source>
</reference>
<keyword evidence="1 2" id="KW-0238">DNA-binding</keyword>
<evidence type="ECO:0000313" key="5">
    <source>
        <dbReference type="EMBL" id="TMQ63763.1"/>
    </source>
</evidence>
<accession>A0A538TJI0</accession>
<dbReference type="Gene3D" id="2.40.290.10">
    <property type="match status" value="1"/>
</dbReference>
<feature type="domain" description="Ku" evidence="4">
    <location>
        <begin position="54"/>
        <end position="182"/>
    </location>
</feature>
<name>A0A538TJI0_UNCEI</name>
<dbReference type="AlphaFoldDB" id="A0A538TJI0"/>
<gene>
    <name evidence="2" type="primary">ku</name>
    <name evidence="5" type="ORF">E6K79_08940</name>
</gene>
<evidence type="ECO:0000256" key="2">
    <source>
        <dbReference type="HAMAP-Rule" id="MF_01875"/>
    </source>
</evidence>
<dbReference type="InterPro" id="IPR016194">
    <property type="entry name" value="SPOC-like_C_dom_sf"/>
</dbReference>
<organism evidence="5 6">
    <name type="scientific">Eiseniibacteriota bacterium</name>
    <dbReference type="NCBI Taxonomy" id="2212470"/>
    <lineage>
        <taxon>Bacteria</taxon>
        <taxon>Candidatus Eiseniibacteriota</taxon>
    </lineage>
</organism>
<comment type="caution">
    <text evidence="5">The sequence shown here is derived from an EMBL/GenBank/DDBJ whole genome shotgun (WGS) entry which is preliminary data.</text>
</comment>
<dbReference type="PANTHER" id="PTHR41251">
    <property type="entry name" value="NON-HOMOLOGOUS END JOINING PROTEIN KU"/>
    <property type="match status" value="1"/>
</dbReference>
<comment type="function">
    <text evidence="2">With LigD forms a non-homologous end joining (NHEJ) DNA repair enzyme, which repairs dsDNA breaks with reduced fidelity. Binds linear dsDNA with 5'- and 3'- overhangs but not closed circular dsDNA nor ssDNA. Recruits and stimulates the ligase activity of LigD.</text>
</comment>
<dbReference type="PIRSF" id="PIRSF006493">
    <property type="entry name" value="Prok_Ku"/>
    <property type="match status" value="1"/>
</dbReference>
<dbReference type="SUPFAM" id="SSF100939">
    <property type="entry name" value="SPOC domain-like"/>
    <property type="match status" value="1"/>
</dbReference>
<dbReference type="PANTHER" id="PTHR41251:SF1">
    <property type="entry name" value="NON-HOMOLOGOUS END JOINING PROTEIN KU"/>
    <property type="match status" value="1"/>
</dbReference>
<dbReference type="InterPro" id="IPR006164">
    <property type="entry name" value="DNA_bd_Ku70/Ku80"/>
</dbReference>
<dbReference type="HAMAP" id="MF_01875">
    <property type="entry name" value="Prokaryotic_Ku"/>
    <property type="match status" value="1"/>
</dbReference>
<dbReference type="GO" id="GO:0006303">
    <property type="term" value="P:double-strand break repair via nonhomologous end joining"/>
    <property type="evidence" value="ECO:0007669"/>
    <property type="project" value="UniProtKB-UniRule"/>
</dbReference>
<sequence length="298" mass="33234">MPLHSIGSGTISFGLVSIPIKMYSAATSAGVSFNQLHQKCGGRIRQQLICPTCNEVVERGALVKGYEFAKDQYVQFTEEELKALEEETNKMIDIAEFVPLAEVDPIYFEKTYYLGPDKGGEKAYRLLTDAMQKSERVALAKFVMRGKENLVLIRPAKDGLMLHTMYFADEIRDFGEVDKGDAAKVKPGELDLAERLVGELTSEKFRPEQYSDEYRTRVLQVVESKVEGREVTSLAPQAQRAQVIDLMEALKQSLGKRGSGAEDAGTKKAATLQKKPATRARQKAEPAPREKRVQGNKR</sequence>
<dbReference type="CDD" id="cd00789">
    <property type="entry name" value="KU_like"/>
    <property type="match status" value="1"/>
</dbReference>
<evidence type="ECO:0000259" key="4">
    <source>
        <dbReference type="SMART" id="SM00559"/>
    </source>
</evidence>
<dbReference type="GO" id="GO:0003690">
    <property type="term" value="F:double-stranded DNA binding"/>
    <property type="evidence" value="ECO:0007669"/>
    <property type="project" value="UniProtKB-UniRule"/>
</dbReference>
<proteinExistence type="inferred from homology"/>
<dbReference type="Proteomes" id="UP000317691">
    <property type="component" value="Unassembled WGS sequence"/>
</dbReference>
<evidence type="ECO:0000256" key="3">
    <source>
        <dbReference type="SAM" id="MobiDB-lite"/>
    </source>
</evidence>
<dbReference type="GO" id="GO:0006310">
    <property type="term" value="P:DNA recombination"/>
    <property type="evidence" value="ECO:0007669"/>
    <property type="project" value="UniProtKB-KW"/>
</dbReference>
<evidence type="ECO:0000256" key="1">
    <source>
        <dbReference type="ARBA" id="ARBA00023125"/>
    </source>
</evidence>
<keyword evidence="2" id="KW-0234">DNA repair</keyword>
<comment type="similarity">
    <text evidence="2">Belongs to the prokaryotic Ku family.</text>
</comment>
<dbReference type="InterPro" id="IPR009187">
    <property type="entry name" value="Prok_Ku"/>
</dbReference>
<comment type="subunit">
    <text evidence="2">Homodimer. Interacts with LigD.</text>
</comment>
<keyword evidence="2" id="KW-0233">DNA recombination</keyword>
<dbReference type="SMART" id="SM00559">
    <property type="entry name" value="Ku78"/>
    <property type="match status" value="1"/>
</dbReference>
<dbReference type="EMBL" id="VBOZ01000029">
    <property type="protein sequence ID" value="TMQ63763.1"/>
    <property type="molecule type" value="Genomic_DNA"/>
</dbReference>
<evidence type="ECO:0000313" key="6">
    <source>
        <dbReference type="Proteomes" id="UP000317691"/>
    </source>
</evidence>